<organism evidence="1 2">
    <name type="scientific">Arctium lappa</name>
    <name type="common">Greater burdock</name>
    <name type="synonym">Lappa major</name>
    <dbReference type="NCBI Taxonomy" id="4217"/>
    <lineage>
        <taxon>Eukaryota</taxon>
        <taxon>Viridiplantae</taxon>
        <taxon>Streptophyta</taxon>
        <taxon>Embryophyta</taxon>
        <taxon>Tracheophyta</taxon>
        <taxon>Spermatophyta</taxon>
        <taxon>Magnoliopsida</taxon>
        <taxon>eudicotyledons</taxon>
        <taxon>Gunneridae</taxon>
        <taxon>Pentapetalae</taxon>
        <taxon>asterids</taxon>
        <taxon>campanulids</taxon>
        <taxon>Asterales</taxon>
        <taxon>Asteraceae</taxon>
        <taxon>Carduoideae</taxon>
        <taxon>Cardueae</taxon>
        <taxon>Arctiinae</taxon>
        <taxon>Arctium</taxon>
    </lineage>
</organism>
<evidence type="ECO:0000313" key="2">
    <source>
        <dbReference type="Proteomes" id="UP001055879"/>
    </source>
</evidence>
<comment type="caution">
    <text evidence="1">The sequence shown here is derived from an EMBL/GenBank/DDBJ whole genome shotgun (WGS) entry which is preliminary data.</text>
</comment>
<dbReference type="EMBL" id="CM042048">
    <property type="protein sequence ID" value="KAI3759292.1"/>
    <property type="molecule type" value="Genomic_DNA"/>
</dbReference>
<name>A0ACB9EKC5_ARCLA</name>
<sequence length="143" mass="16181">MVNELFSDGKIIPTQIKKHPPPPQSPWLNQNQSLLMEEEQQNSSKSFWIFKRSSSCDNGYTRSLRPIPLLSRSNYVGSSISTKRPSSSKEGFTHKHHHNFQKPSLGKTRSSKLHKPPPMTMLLPSSDELIFELESSFSSPSVS</sequence>
<reference evidence="1 2" key="2">
    <citation type="journal article" date="2022" name="Mol. Ecol. Resour.">
        <title>The genomes of chicory, endive, great burdock and yacon provide insights into Asteraceae paleo-polyploidization history and plant inulin production.</title>
        <authorList>
            <person name="Fan W."/>
            <person name="Wang S."/>
            <person name="Wang H."/>
            <person name="Wang A."/>
            <person name="Jiang F."/>
            <person name="Liu H."/>
            <person name="Zhao H."/>
            <person name="Xu D."/>
            <person name="Zhang Y."/>
        </authorList>
    </citation>
    <scope>NUCLEOTIDE SEQUENCE [LARGE SCALE GENOMIC DNA]</scope>
    <source>
        <strain evidence="2">cv. Niubang</strain>
    </source>
</reference>
<proteinExistence type="predicted"/>
<accession>A0ACB9EKC5</accession>
<evidence type="ECO:0000313" key="1">
    <source>
        <dbReference type="EMBL" id="KAI3759292.1"/>
    </source>
</evidence>
<dbReference type="Proteomes" id="UP001055879">
    <property type="component" value="Linkage Group LG02"/>
</dbReference>
<protein>
    <submittedName>
        <fullName evidence="1">Uncharacterized protein</fullName>
    </submittedName>
</protein>
<gene>
    <name evidence="1" type="ORF">L6452_06995</name>
</gene>
<keyword evidence="2" id="KW-1185">Reference proteome</keyword>
<reference evidence="2" key="1">
    <citation type="journal article" date="2022" name="Mol. Ecol. Resour.">
        <title>The genomes of chicory, endive, great burdock and yacon provide insights into Asteraceae palaeo-polyploidization history and plant inulin production.</title>
        <authorList>
            <person name="Fan W."/>
            <person name="Wang S."/>
            <person name="Wang H."/>
            <person name="Wang A."/>
            <person name="Jiang F."/>
            <person name="Liu H."/>
            <person name="Zhao H."/>
            <person name="Xu D."/>
            <person name="Zhang Y."/>
        </authorList>
    </citation>
    <scope>NUCLEOTIDE SEQUENCE [LARGE SCALE GENOMIC DNA]</scope>
    <source>
        <strain evidence="2">cv. Niubang</strain>
    </source>
</reference>